<keyword evidence="5" id="KW-1185">Reference proteome</keyword>
<evidence type="ECO:0000313" key="5">
    <source>
        <dbReference type="Proteomes" id="UP000639338"/>
    </source>
</evidence>
<feature type="compositionally biased region" description="Acidic residues" evidence="2">
    <location>
        <begin position="2117"/>
        <end position="2126"/>
    </location>
</feature>
<feature type="region of interest" description="Disordered" evidence="2">
    <location>
        <begin position="2238"/>
        <end position="2261"/>
    </location>
</feature>
<dbReference type="OrthoDB" id="306254at2759"/>
<feature type="compositionally biased region" description="Basic and acidic residues" evidence="2">
    <location>
        <begin position="373"/>
        <end position="398"/>
    </location>
</feature>
<feature type="domain" description="DUF4378" evidence="3">
    <location>
        <begin position="2313"/>
        <end position="2453"/>
    </location>
</feature>
<feature type="region of interest" description="Disordered" evidence="2">
    <location>
        <begin position="2114"/>
        <end position="2146"/>
    </location>
</feature>
<feature type="compositionally biased region" description="Low complexity" evidence="2">
    <location>
        <begin position="293"/>
        <end position="307"/>
    </location>
</feature>
<feature type="region of interest" description="Disordered" evidence="2">
    <location>
        <begin position="1312"/>
        <end position="1332"/>
    </location>
</feature>
<protein>
    <recommendedName>
        <fullName evidence="3">DUF4378 domain-containing protein</fullName>
    </recommendedName>
</protein>
<dbReference type="PANTHER" id="PTHR13958:SF3">
    <property type="entry name" value="CAP-GLY DOMAIN-CONTAINING PROTEIN-RELATED"/>
    <property type="match status" value="1"/>
</dbReference>
<feature type="region of interest" description="Disordered" evidence="2">
    <location>
        <begin position="172"/>
        <end position="209"/>
    </location>
</feature>
<gene>
    <name evidence="4" type="ORF">HCN44_006035</name>
</gene>
<feature type="coiled-coil region" evidence="1">
    <location>
        <begin position="1173"/>
        <end position="1223"/>
    </location>
</feature>
<accession>A0A834Y5A9</accession>
<evidence type="ECO:0000256" key="2">
    <source>
        <dbReference type="SAM" id="MobiDB-lite"/>
    </source>
</evidence>
<dbReference type="GO" id="GO:0034453">
    <property type="term" value="P:microtubule anchoring"/>
    <property type="evidence" value="ECO:0007669"/>
    <property type="project" value="InterPro"/>
</dbReference>
<feature type="compositionally biased region" description="Basic and acidic residues" evidence="2">
    <location>
        <begin position="1319"/>
        <end position="1328"/>
    </location>
</feature>
<sequence>MMNDKKIEDKKKYVFFTDPDVVAKRAEAASASTLNNRFFSSNDNKPLTKTHECQLQPHPFTFITAVKRKLAIAAEHELNKQQQQHQQQQQQQQHIPDNISTLNIDKMDFIKPLKVPDMKISPKNMDYSPRLSQKSQKISLAHRKLDFSQSEGSSFITSDEIEQLKTPDVSFTSSINKKKDHTRDNNTKEKENRTKKLKNDDTSDNFKRRLIKHTSRKDYDDIQNKIKKNLSKDNDFNDYFGKKTKQKILATTTASSSSSSSPSSSPPPPSTTSVAAATLATTTSTTATAMTTTAAATTTTSTSTTTTSKKDDDRKLKSTSLHSIKSRDRSLESRSRSYSSESISDRNFKTRNNEQINHKYNDDFTKQRISSKKQFDTKKNDKSNFKNSKNNDDLNDSLDCRIKDIDKSQQTGSTNSIDDIFMDPRRISFRDDSYSTQDEFYNLTTPDMNLLYRPRKRKDTRIIQEQLQDDLQIGTNKKNIDDDKNINLRHPTALHMQFQAELHLFDSYNQSLQQVMDVENCLYNVQQEKSRELTDDKTNEFINQTNELIEPKKIAKEVQTQTANDIATQTDICIKKKQHPSITYSRGDLNQLSLGSIDEYDDFENIDKLKKMRTMSEISLHETTSSIKTETGTEISISTRDVTCSFNKYLDLEMVQLMKDEEQMYDKIELLFKSREKTLNDRTRKLVKLEEQKKALRDTGQDSRISSVKKKQRALLLKLQQEKDEMNRLKELHKLASQERKLMLQKQRNMFNPTMSTKNILTKLKRTADCQSPRRLSGPMKGYDIRSNSSISSLVDSDKSHIEKTKQSFNKNLQDSTNSSQIDSPKKFEVRKGKFEEKMPKVDSLKLRCHQFDIDDKINQTKQGDNFINNNNNNSINNNINNNNNGDCQEQKSESDTLVEDLTRKKMIDDNDDMTKKSKTTQIKLQNIPENNKQINKRKNSKSIKNKSSINVLSENILRQKTNILNNDDTIRSHKRTNNKIDKNDDENYKLSKNSILEELDMNESQNSIQTLVKHSKALKEKNCRLLKDISNDDEDVKENYLNDSKDITGEIDNDDDDDVQNLGNISTRSQVSTLTISRHSSGDSEKSYSRSVVIRSQDHRFKAPKKFEQEAKVVARQNCVEDWIAWHARLKARENRVARMEEATYKLFNASNPASYNDVTVSSDASEVAGRVELLSEELAEKKAVLVKLSKKQTKQKLKALEADLLNKIKKYDTTINEMQKKIETNRVVSKKSGKLAIEAKALADVKVPEIPIKRIQELYKNNDLLRSRSESDLLVNYTNPKTQTTDKTKKPSIRSIESILSERKNISQIKSSSNIDDESKNTKKYTDNTMTTTTKTKTRLTDELKNSKSLTNKIDYGHINNNESLDDPISTLKNDLKTLSEIMSNFSKKSDEKLRSVILTSVHEETPKSTSRDITDDLLKSSQTTSTIEPESIPEILTYNSNNKKSTDTTSSLILQNNIDNNDTNDVLSINLNKDNDTSSEITSVDVTEVISSIIPSQECTKISEEIDFTARSKAMLSEIEKSIILDKSLVNNGGKNLELSGAKLEKSMDDLHKENEALSSDFNIIEGDIQSISEIISKMSENNQSLSDYKCHQSNKQSLIENINSFIEDESNNHEIISEKDVNISHDSQDNLSVDKQSETMTSIDNNYDNDEVEIEEEIEEEIEASEINEAGNESSLESTKISHHENSSKIHENSKNESDWTISDSFEIQQDHSNIINNSNEQQIELNFDNNNKLIKNINNSFNYQNFDNDIDASYFVPNCESTNIGNTMLNDQETDLSIMIQQNTSQTDELDDILEIIENDCKKMELKNREKIITNIDNVPGELQLEIKNNIGVPVYSPELSLTTDVEPALKKLTEVLRSVERNIEKRTQSIETEKQGDIQDPVGSESTENDIEQITSKSTDTNNQCKNKKVSFSDKIILEIDFKDKTLVETNIDEKIEINRHLDEALDRLSVSEDNDCHHENLNDSNDTFITNDCNENDVIFKKPINKIQEILRDPEYEDISEESMEVSEILDRSISSSSHKSSKIPDKYEKIVRTDDVLRILDEISQKKDNNLSCIPQDLSKIPSLSYENNQTTIENIDETKSINDYIINETEKIDKIDDKSFENLRNIEDTTDDSSEEQETPREISEINMDSPRDQNSSRLDIETLDDDLLTPISPENTNNKLEYHTARPQTESEKDIENMIDKLRASLNTPGLDVAIIDARLLRIEELQIELQIKKLEAEEVSYYLREIPNKPPPPYTPPGGPKTSSRLKNLPSTVIPNNIDELTNFTEKATMFIYHEKKCGNDILMLDAPEEICETTTTNNNTSNTDDKIIDKNIKDDKKIYNTFLFDLCKETVADIYQSEYEKPGPSWTKPNYKTKTIIKLPKNIDELNEHVCKEVATLFGFKTKMQRENMVMRWSRKKGDRVDELLAREAQAEEDEWTKFHHDELAVKNELTIAIFNTLIMETTSVVKAAYAKKRKVIV</sequence>
<dbReference type="Pfam" id="PF14309">
    <property type="entry name" value="DUF4378"/>
    <property type="match status" value="1"/>
</dbReference>
<comment type="caution">
    <text evidence="4">The sequence shown here is derived from an EMBL/GenBank/DDBJ whole genome shotgun (WGS) entry which is preliminary data.</text>
</comment>
<reference evidence="4 5" key="1">
    <citation type="submission" date="2020-08" db="EMBL/GenBank/DDBJ databases">
        <title>Aphidius gifuensis genome sequencing and assembly.</title>
        <authorList>
            <person name="Du Z."/>
        </authorList>
    </citation>
    <scope>NUCLEOTIDE SEQUENCE [LARGE SCALE GENOMIC DNA]</scope>
    <source>
        <strain evidence="4">YNYX2018</strain>
        <tissue evidence="4">Adults</tissue>
    </source>
</reference>
<dbReference type="Proteomes" id="UP000639338">
    <property type="component" value="Unassembled WGS sequence"/>
</dbReference>
<feature type="region of interest" description="Disordered" evidence="2">
    <location>
        <begin position="1668"/>
        <end position="1702"/>
    </location>
</feature>
<dbReference type="GO" id="GO:0008017">
    <property type="term" value="F:microtubule binding"/>
    <property type="evidence" value="ECO:0007669"/>
    <property type="project" value="InterPro"/>
</dbReference>
<evidence type="ECO:0000256" key="1">
    <source>
        <dbReference type="SAM" id="Coils"/>
    </source>
</evidence>
<dbReference type="InterPro" id="IPR028750">
    <property type="entry name" value="CEP350/CC187"/>
</dbReference>
<feature type="compositionally biased region" description="Low complexity" evidence="2">
    <location>
        <begin position="251"/>
        <end position="263"/>
    </location>
</feature>
<feature type="region of interest" description="Disordered" evidence="2">
    <location>
        <begin position="251"/>
        <end position="274"/>
    </location>
</feature>
<name>A0A834Y5A9_APHGI</name>
<feature type="compositionally biased region" description="Basic and acidic residues" evidence="2">
    <location>
        <begin position="1622"/>
        <end position="1632"/>
    </location>
</feature>
<dbReference type="InterPro" id="IPR025486">
    <property type="entry name" value="DUF4378"/>
</dbReference>
<feature type="compositionally biased region" description="Basic and acidic residues" evidence="2">
    <location>
        <begin position="181"/>
        <end position="207"/>
    </location>
</feature>
<feature type="region of interest" description="Disordered" evidence="2">
    <location>
        <begin position="771"/>
        <end position="803"/>
    </location>
</feature>
<proteinExistence type="predicted"/>
<feature type="compositionally biased region" description="Basic and acidic residues" evidence="2">
    <location>
        <begin position="343"/>
        <end position="366"/>
    </location>
</feature>
<feature type="region of interest" description="Disordered" evidence="2">
    <location>
        <begin position="1622"/>
        <end position="1654"/>
    </location>
</feature>
<feature type="compositionally biased region" description="Pro residues" evidence="2">
    <location>
        <begin position="2239"/>
        <end position="2250"/>
    </location>
</feature>
<feature type="compositionally biased region" description="Basic and acidic residues" evidence="2">
    <location>
        <begin position="1684"/>
        <end position="1702"/>
    </location>
</feature>
<dbReference type="PANTHER" id="PTHR13958">
    <property type="entry name" value="CENTROSOME-ASSOCIATED PROTEIN 350"/>
    <property type="match status" value="1"/>
</dbReference>
<evidence type="ECO:0000259" key="3">
    <source>
        <dbReference type="Pfam" id="PF14309"/>
    </source>
</evidence>
<evidence type="ECO:0000313" key="4">
    <source>
        <dbReference type="EMBL" id="KAF7997464.1"/>
    </source>
</evidence>
<dbReference type="EMBL" id="JACMRX010000001">
    <property type="protein sequence ID" value="KAF7997464.1"/>
    <property type="molecule type" value="Genomic_DNA"/>
</dbReference>
<feature type="coiled-coil region" evidence="1">
    <location>
        <begin position="679"/>
        <end position="739"/>
    </location>
</feature>
<organism evidence="4 5">
    <name type="scientific">Aphidius gifuensis</name>
    <name type="common">Parasitoid wasp</name>
    <dbReference type="NCBI Taxonomy" id="684658"/>
    <lineage>
        <taxon>Eukaryota</taxon>
        <taxon>Metazoa</taxon>
        <taxon>Ecdysozoa</taxon>
        <taxon>Arthropoda</taxon>
        <taxon>Hexapoda</taxon>
        <taxon>Insecta</taxon>
        <taxon>Pterygota</taxon>
        <taxon>Neoptera</taxon>
        <taxon>Endopterygota</taxon>
        <taxon>Hymenoptera</taxon>
        <taxon>Apocrita</taxon>
        <taxon>Ichneumonoidea</taxon>
        <taxon>Braconidae</taxon>
        <taxon>Aphidiinae</taxon>
        <taxon>Aphidius</taxon>
    </lineage>
</organism>
<keyword evidence="1" id="KW-0175">Coiled coil</keyword>
<feature type="compositionally biased region" description="Polar residues" evidence="2">
    <location>
        <begin position="1633"/>
        <end position="1646"/>
    </location>
</feature>
<feature type="region of interest" description="Disordered" evidence="2">
    <location>
        <begin position="293"/>
        <end position="398"/>
    </location>
</feature>
<dbReference type="GO" id="GO:0005813">
    <property type="term" value="C:centrosome"/>
    <property type="evidence" value="ECO:0007669"/>
    <property type="project" value="InterPro"/>
</dbReference>
<feature type="compositionally biased region" description="Basic and acidic residues" evidence="2">
    <location>
        <begin position="325"/>
        <end position="335"/>
    </location>
</feature>